<keyword evidence="1" id="KW-0175">Coiled coil</keyword>
<dbReference type="SUPFAM" id="SSF48452">
    <property type="entry name" value="TPR-like"/>
    <property type="match status" value="1"/>
</dbReference>
<keyword evidence="2" id="KW-0812">Transmembrane</keyword>
<keyword evidence="2" id="KW-1133">Transmembrane helix</keyword>
<dbReference type="OrthoDB" id="2820615at2"/>
<feature type="transmembrane region" description="Helical" evidence="2">
    <location>
        <begin position="274"/>
        <end position="292"/>
    </location>
</feature>
<name>A0A0V8HCV1_9BACI</name>
<keyword evidence="4" id="KW-1185">Reference proteome</keyword>
<evidence type="ECO:0000256" key="1">
    <source>
        <dbReference type="SAM" id="Coils"/>
    </source>
</evidence>
<dbReference type="AlphaFoldDB" id="A0A0V8HCV1"/>
<evidence type="ECO:0000313" key="3">
    <source>
        <dbReference type="EMBL" id="SCC22726.1"/>
    </source>
</evidence>
<accession>A0A0V8HCV1</accession>
<feature type="transmembrane region" description="Helical" evidence="2">
    <location>
        <begin position="337"/>
        <end position="354"/>
    </location>
</feature>
<reference evidence="4" key="1">
    <citation type="submission" date="2016-08" db="EMBL/GenBank/DDBJ databases">
        <authorList>
            <person name="Varghese N."/>
            <person name="Submissions Spin"/>
        </authorList>
    </citation>
    <scope>NUCLEOTIDE SEQUENCE [LARGE SCALE GENOMIC DNA]</scope>
    <source>
        <strain evidence="4">SGD-1123</strain>
    </source>
</reference>
<proteinExistence type="predicted"/>
<feature type="coiled-coil region" evidence="1">
    <location>
        <begin position="239"/>
        <end position="273"/>
    </location>
</feature>
<keyword evidence="2" id="KW-0472">Membrane</keyword>
<organism evidence="3 4">
    <name type="scientific">[Bacillus] enclensis</name>
    <dbReference type="NCBI Taxonomy" id="1402860"/>
    <lineage>
        <taxon>Bacteria</taxon>
        <taxon>Bacillati</taxon>
        <taxon>Bacillota</taxon>
        <taxon>Bacilli</taxon>
        <taxon>Bacillales</taxon>
        <taxon>Bacillaceae</taxon>
        <taxon>Rossellomorea</taxon>
    </lineage>
</organism>
<gene>
    <name evidence="3" type="ORF">GA0061094_3250</name>
</gene>
<protein>
    <recommendedName>
        <fullName evidence="5">Tetratricopeptide repeat-containing protein</fullName>
    </recommendedName>
</protein>
<evidence type="ECO:0000313" key="4">
    <source>
        <dbReference type="Proteomes" id="UP000181997"/>
    </source>
</evidence>
<evidence type="ECO:0008006" key="5">
    <source>
        <dbReference type="Google" id="ProtNLM"/>
    </source>
</evidence>
<dbReference type="EMBL" id="FMAU01000004">
    <property type="protein sequence ID" value="SCC22726.1"/>
    <property type="molecule type" value="Genomic_DNA"/>
</dbReference>
<sequence>MTVLSSHEVIEDFIQFASTLPNRKLRKYETALAQYASNKLTKHECAILSDWLKRSAERNEDRNDAENPVLFSVFFVLCIYARRMKNHSTHKDLIRDYGELFEGELLYPHIVSLFHKQYDTPEDMELAIHYSRKAVENLPNQVGVLHCYVEAVVTAEERGLEIEQEVVEDAREKMDQIIRLDYQYPKFHCTKGRLLAILKQYREAKTAIHKAIDKEDSSSTDYAIRLNEYQAHLSRIEAAESSSLILAELERTRTELEESKRELKISMDKMQKDNLQSLAFFVAIISLTIGSFNLIGNKPFLDSAFLIMILTGCILVGYLCLGMLLQQKKFPWKHQTFILLIGLLLIAGPLYFHYLSR</sequence>
<evidence type="ECO:0000256" key="2">
    <source>
        <dbReference type="SAM" id="Phobius"/>
    </source>
</evidence>
<dbReference type="InterPro" id="IPR011990">
    <property type="entry name" value="TPR-like_helical_dom_sf"/>
</dbReference>
<dbReference type="Proteomes" id="UP000181997">
    <property type="component" value="Unassembled WGS sequence"/>
</dbReference>
<dbReference type="Gene3D" id="1.25.40.10">
    <property type="entry name" value="Tetratricopeptide repeat domain"/>
    <property type="match status" value="1"/>
</dbReference>
<feature type="transmembrane region" description="Helical" evidence="2">
    <location>
        <begin position="304"/>
        <end position="325"/>
    </location>
</feature>
<dbReference type="RefSeq" id="WP_058299250.1">
    <property type="nucleotide sequence ID" value="NZ_FMAU01000004.1"/>
</dbReference>